<dbReference type="Proteomes" id="UP000594129">
    <property type="component" value="Segment"/>
</dbReference>
<name>A0A7M1RTE7_9CAUD</name>
<evidence type="ECO:0000259" key="6">
    <source>
        <dbReference type="Pfam" id="PF00692"/>
    </source>
</evidence>
<dbReference type="RefSeq" id="YP_010113357.1">
    <property type="nucleotide sequence ID" value="NC_055902.1"/>
</dbReference>
<evidence type="ECO:0000313" key="7">
    <source>
        <dbReference type="EMBL" id="QOR57717.1"/>
    </source>
</evidence>
<dbReference type="SUPFAM" id="SSF51283">
    <property type="entry name" value="dUTPase-like"/>
    <property type="match status" value="1"/>
</dbReference>
<dbReference type="InterPro" id="IPR033704">
    <property type="entry name" value="dUTPase_trimeric"/>
</dbReference>
<dbReference type="GO" id="GO:0046081">
    <property type="term" value="P:dUTP catabolic process"/>
    <property type="evidence" value="ECO:0007669"/>
    <property type="project" value="InterPro"/>
</dbReference>
<dbReference type="InterPro" id="IPR008181">
    <property type="entry name" value="dUTPase"/>
</dbReference>
<protein>
    <recommendedName>
        <fullName evidence="2">dUTP diphosphatase</fullName>
        <ecNumber evidence="2">3.6.1.23</ecNumber>
    </recommendedName>
</protein>
<evidence type="ECO:0000313" key="8">
    <source>
        <dbReference type="Proteomes" id="UP000594129"/>
    </source>
</evidence>
<sequence length="176" mass="18809">MEVKFKKLSDKAVLPSKAHSTDAGLDLTCVNITSEVNECGQFVLVYHTGIAAEIPVGHVGLLFQRSSVYKKSLTLTTGVSVIDSGYRGEILLKFKNTSGDSIPAVYSIGDRIAQLVIMPYPEIEPVFADNLSESERGECGYGSSDNKDISADTGTQNTETAPDQAAEPTDGSESDK</sequence>
<keyword evidence="4" id="KW-0546">Nucleotide metabolism</keyword>
<dbReference type="EMBL" id="MT774409">
    <property type="protein sequence ID" value="QOR57717.1"/>
    <property type="molecule type" value="Genomic_DNA"/>
</dbReference>
<dbReference type="GO" id="GO:0004170">
    <property type="term" value="F:dUTP diphosphatase activity"/>
    <property type="evidence" value="ECO:0007669"/>
    <property type="project" value="UniProtKB-EC"/>
</dbReference>
<organism evidence="7 8">
    <name type="scientific">uncultured phage cr131_1</name>
    <dbReference type="NCBI Taxonomy" id="2772093"/>
    <lineage>
        <taxon>Viruses</taxon>
        <taxon>Duplodnaviria</taxon>
        <taxon>Heunggongvirae</taxon>
        <taxon>Uroviricota</taxon>
        <taxon>Caudoviricetes</taxon>
        <taxon>Crassvirales</taxon>
        <taxon>Suoliviridae</taxon>
        <taxon>Oafivirinae</taxon>
        <taxon>Cacepaovirus</taxon>
        <taxon>Cacepaovirus simiae</taxon>
    </lineage>
</organism>
<dbReference type="EC" id="3.6.1.23" evidence="2"/>
<dbReference type="CDD" id="cd07557">
    <property type="entry name" value="trimeric_dUTPase"/>
    <property type="match status" value="1"/>
</dbReference>
<keyword evidence="3" id="KW-0378">Hydrolase</keyword>
<evidence type="ECO:0000256" key="2">
    <source>
        <dbReference type="ARBA" id="ARBA00012379"/>
    </source>
</evidence>
<dbReference type="GO" id="GO:0000287">
    <property type="term" value="F:magnesium ion binding"/>
    <property type="evidence" value="ECO:0007669"/>
    <property type="project" value="InterPro"/>
</dbReference>
<evidence type="ECO:0000256" key="5">
    <source>
        <dbReference type="SAM" id="MobiDB-lite"/>
    </source>
</evidence>
<dbReference type="Pfam" id="PF00692">
    <property type="entry name" value="dUTPase"/>
    <property type="match status" value="1"/>
</dbReference>
<dbReference type="PANTHER" id="PTHR11241">
    <property type="entry name" value="DEOXYURIDINE 5'-TRIPHOSPHATE NUCLEOTIDOHYDROLASE"/>
    <property type="match status" value="1"/>
</dbReference>
<dbReference type="PANTHER" id="PTHR11241:SF0">
    <property type="entry name" value="DEOXYURIDINE 5'-TRIPHOSPHATE NUCLEOTIDOHYDROLASE"/>
    <property type="match status" value="1"/>
</dbReference>
<evidence type="ECO:0000256" key="4">
    <source>
        <dbReference type="ARBA" id="ARBA00023080"/>
    </source>
</evidence>
<dbReference type="KEGG" id="vg:65131876"/>
<dbReference type="GeneID" id="65131876"/>
<dbReference type="Gene3D" id="2.70.40.10">
    <property type="match status" value="1"/>
</dbReference>
<dbReference type="InterPro" id="IPR036157">
    <property type="entry name" value="dUTPase-like_sf"/>
</dbReference>
<keyword evidence="8" id="KW-1185">Reference proteome</keyword>
<feature type="domain" description="dUTPase-like" evidence="6">
    <location>
        <begin position="11"/>
        <end position="144"/>
    </location>
</feature>
<accession>A0A7M1RTE7</accession>
<evidence type="ECO:0000256" key="1">
    <source>
        <dbReference type="ARBA" id="ARBA00006581"/>
    </source>
</evidence>
<evidence type="ECO:0000256" key="3">
    <source>
        <dbReference type="ARBA" id="ARBA00022801"/>
    </source>
</evidence>
<dbReference type="GO" id="GO:0006226">
    <property type="term" value="P:dUMP biosynthetic process"/>
    <property type="evidence" value="ECO:0007669"/>
    <property type="project" value="InterPro"/>
</dbReference>
<proteinExistence type="inferred from homology"/>
<reference evidence="7 8" key="1">
    <citation type="submission" date="2020-07" db="EMBL/GenBank/DDBJ databases">
        <title>Taxonomic proposal: Crassvirales, a new order of highly abundant and diverse bacterial viruses.</title>
        <authorList>
            <person name="Shkoporov A.N."/>
            <person name="Stockdale S.R."/>
            <person name="Guerin E."/>
            <person name="Ross R.P."/>
            <person name="Hill C."/>
        </authorList>
    </citation>
    <scope>NUCLEOTIDE SEQUENCE [LARGE SCALE GENOMIC DNA]</scope>
</reference>
<feature type="region of interest" description="Disordered" evidence="5">
    <location>
        <begin position="134"/>
        <end position="176"/>
    </location>
</feature>
<comment type="similarity">
    <text evidence="1">Belongs to the dUTPase family.</text>
</comment>
<dbReference type="InterPro" id="IPR029054">
    <property type="entry name" value="dUTPase-like"/>
</dbReference>
<feature type="compositionally biased region" description="Polar residues" evidence="5">
    <location>
        <begin position="152"/>
        <end position="161"/>
    </location>
</feature>